<dbReference type="EMBL" id="JAPFFL010000012">
    <property type="protein sequence ID" value="KAJ6689804.1"/>
    <property type="molecule type" value="Genomic_DNA"/>
</dbReference>
<evidence type="ECO:0000256" key="1">
    <source>
        <dbReference type="SAM" id="MobiDB-lite"/>
    </source>
</evidence>
<evidence type="ECO:0000313" key="4">
    <source>
        <dbReference type="Proteomes" id="UP001151529"/>
    </source>
</evidence>
<dbReference type="AlphaFoldDB" id="A0A9Q0PL25"/>
<dbReference type="Proteomes" id="UP001151529">
    <property type="component" value="Chromosome 8"/>
</dbReference>
<dbReference type="OrthoDB" id="2021186at2759"/>
<name>A0A9Q0PL25_SALVM</name>
<proteinExistence type="predicted"/>
<dbReference type="PANTHER" id="PTHR21561">
    <property type="entry name" value="INO80 COMPLEX SUBUNIT B"/>
    <property type="match status" value="1"/>
</dbReference>
<dbReference type="InterPro" id="IPR029523">
    <property type="entry name" value="INO80B/Ies2"/>
</dbReference>
<dbReference type="InterPro" id="IPR007529">
    <property type="entry name" value="Znf_HIT"/>
</dbReference>
<dbReference type="InterPro" id="IPR006880">
    <property type="entry name" value="INO80B_C"/>
</dbReference>
<feature type="region of interest" description="Disordered" evidence="1">
    <location>
        <begin position="245"/>
        <end position="278"/>
    </location>
</feature>
<feature type="compositionally biased region" description="Basic and acidic residues" evidence="1">
    <location>
        <begin position="326"/>
        <end position="382"/>
    </location>
</feature>
<reference evidence="3" key="2">
    <citation type="journal article" date="2023" name="Int. J. Mol. Sci.">
        <title>De Novo Assembly and Annotation of 11 Diverse Shrub Willow (Salix) Genomes Reveals Novel Gene Organization in Sex-Linked Regions.</title>
        <authorList>
            <person name="Hyden B."/>
            <person name="Feng K."/>
            <person name="Yates T.B."/>
            <person name="Jawdy S."/>
            <person name="Cereghino C."/>
            <person name="Smart L.B."/>
            <person name="Muchero W."/>
        </authorList>
    </citation>
    <scope>NUCLEOTIDE SEQUENCE [LARGE SCALE GENOMIC DNA]</scope>
    <source>
        <tissue evidence="3">Shoot tip</tissue>
    </source>
</reference>
<gene>
    <name evidence="3" type="ORF">OIU85_006143</name>
</gene>
<dbReference type="PANTHER" id="PTHR21561:SF16">
    <property type="entry name" value="PAPA-1-LIKE FAMILY PROTEIN _ ZINC FINGER (HIT TYPE) FAMILY PROTEIN"/>
    <property type="match status" value="1"/>
</dbReference>
<feature type="region of interest" description="Disordered" evidence="1">
    <location>
        <begin position="143"/>
        <end position="189"/>
    </location>
</feature>
<keyword evidence="4" id="KW-1185">Reference proteome</keyword>
<reference evidence="3" key="1">
    <citation type="submission" date="2022-11" db="EMBL/GenBank/DDBJ databases">
        <authorList>
            <person name="Hyden B.L."/>
            <person name="Feng K."/>
            <person name="Yates T."/>
            <person name="Jawdy S."/>
            <person name="Smart L.B."/>
            <person name="Muchero W."/>
        </authorList>
    </citation>
    <scope>NUCLEOTIDE SEQUENCE</scope>
    <source>
        <tissue evidence="3">Shoot tip</tissue>
    </source>
</reference>
<sequence>MFSYALLEVSNASMHLILRYGDLLPLQLSDILACFSAFYRKQSTITACKFYAHMENLNGILSAGLGFTIRKKRSIISRQPCSDLQKFLQTSTLLSPSTQFLNCGHSEEQVVSGSDGLISEKRLKKLKLKFGGVTHTIHAKPATEHAFNGGSSLTKSHQGVDASRSRDKLHVQDSSFRKGNSSGRKISGESISVNGTFHFEAVRKSNRIPKRSAMDVEFDEDGDIDDEARYLGRLNAYKEKRRGVSLVSDGRQEDKDFVQEEVPTSEDEPGYPSKRLGYVGGRNGSTTTAHKRALQTAKDDFLVPGASLLEFPNGLPSIPPKKQKTKLSEVEQQSKKAEAAQRRRMQSEKAAREAEAEAIRKIRGQDSGRKKKEEKMRRRRDEVVQAKAAKADVLGPNTVRWVIGPSGTTVIFSDDIGLPHMFNSVPCRYPPPREKCAGPNCTNTYKYRDSKSRLPLCSLHCYKAIHGKIQPLITC</sequence>
<dbReference type="GO" id="GO:0031011">
    <property type="term" value="C:Ino80 complex"/>
    <property type="evidence" value="ECO:0007669"/>
    <property type="project" value="InterPro"/>
</dbReference>
<feature type="region of interest" description="Disordered" evidence="1">
    <location>
        <begin position="311"/>
        <end position="382"/>
    </location>
</feature>
<dbReference type="GO" id="GO:0006338">
    <property type="term" value="P:chromatin remodeling"/>
    <property type="evidence" value="ECO:0007669"/>
    <property type="project" value="InterPro"/>
</dbReference>
<evidence type="ECO:0000259" key="2">
    <source>
        <dbReference type="SMART" id="SM01406"/>
    </source>
</evidence>
<feature type="compositionally biased region" description="Polar residues" evidence="1">
    <location>
        <begin position="172"/>
        <end position="189"/>
    </location>
</feature>
<dbReference type="CDD" id="cd23021">
    <property type="entry name" value="zf-HIT_IN80B"/>
    <property type="match status" value="1"/>
</dbReference>
<organism evidence="3 4">
    <name type="scientific">Salix viminalis</name>
    <name type="common">Common osier</name>
    <name type="synonym">Basket willow</name>
    <dbReference type="NCBI Taxonomy" id="40686"/>
    <lineage>
        <taxon>Eukaryota</taxon>
        <taxon>Viridiplantae</taxon>
        <taxon>Streptophyta</taxon>
        <taxon>Embryophyta</taxon>
        <taxon>Tracheophyta</taxon>
        <taxon>Spermatophyta</taxon>
        <taxon>Magnoliopsida</taxon>
        <taxon>eudicotyledons</taxon>
        <taxon>Gunneridae</taxon>
        <taxon>Pentapetalae</taxon>
        <taxon>rosids</taxon>
        <taxon>fabids</taxon>
        <taxon>Malpighiales</taxon>
        <taxon>Salicaceae</taxon>
        <taxon>Saliceae</taxon>
        <taxon>Salix</taxon>
    </lineage>
</organism>
<feature type="domain" description="INO80 complex subunit B-like conserved region" evidence="2">
    <location>
        <begin position="331"/>
        <end position="416"/>
    </location>
</feature>
<evidence type="ECO:0000313" key="3">
    <source>
        <dbReference type="EMBL" id="KAJ6689804.1"/>
    </source>
</evidence>
<dbReference type="SMART" id="SM01406">
    <property type="entry name" value="PAPA-1"/>
    <property type="match status" value="1"/>
</dbReference>
<dbReference type="Pfam" id="PF04438">
    <property type="entry name" value="zf-HIT"/>
    <property type="match status" value="1"/>
</dbReference>
<protein>
    <recommendedName>
        <fullName evidence="2">INO80 complex subunit B-like conserved region domain-containing protein</fullName>
    </recommendedName>
</protein>
<accession>A0A9Q0PL25</accession>
<dbReference type="Pfam" id="PF04795">
    <property type="entry name" value="PAPA-1"/>
    <property type="match status" value="1"/>
</dbReference>
<comment type="caution">
    <text evidence="3">The sequence shown here is derived from an EMBL/GenBank/DDBJ whole genome shotgun (WGS) entry which is preliminary data.</text>
</comment>